<dbReference type="PANTHER" id="PTHR43626:SF4">
    <property type="entry name" value="GCN5-RELATED N-ACETYLTRANSFERASE 2, CHLOROPLASTIC"/>
    <property type="match status" value="1"/>
</dbReference>
<organism evidence="5 6">
    <name type="scientific">[Myrmecia] bisecta</name>
    <dbReference type="NCBI Taxonomy" id="41462"/>
    <lineage>
        <taxon>Eukaryota</taxon>
        <taxon>Viridiplantae</taxon>
        <taxon>Chlorophyta</taxon>
        <taxon>core chlorophytes</taxon>
        <taxon>Trebouxiophyceae</taxon>
        <taxon>Trebouxiales</taxon>
        <taxon>Trebouxiaceae</taxon>
        <taxon>Myrmecia</taxon>
    </lineage>
</organism>
<accession>A0AAW1P6Y7</accession>
<dbReference type="AlphaFoldDB" id="A0AAW1P6Y7"/>
<keyword evidence="2" id="KW-0012">Acyltransferase</keyword>
<gene>
    <name evidence="5" type="ORF">WJX72_008806</name>
</gene>
<feature type="compositionally biased region" description="Polar residues" evidence="3">
    <location>
        <begin position="201"/>
        <end position="213"/>
    </location>
</feature>
<name>A0AAW1P6Y7_9CHLO</name>
<dbReference type="Gene3D" id="3.40.630.30">
    <property type="match status" value="1"/>
</dbReference>
<dbReference type="EMBL" id="JALJOR010000011">
    <property type="protein sequence ID" value="KAK9809066.1"/>
    <property type="molecule type" value="Genomic_DNA"/>
</dbReference>
<keyword evidence="1" id="KW-0808">Transferase</keyword>
<dbReference type="PANTHER" id="PTHR43626">
    <property type="entry name" value="ACYL-COA N-ACYLTRANSFERASE"/>
    <property type="match status" value="1"/>
</dbReference>
<evidence type="ECO:0000256" key="3">
    <source>
        <dbReference type="SAM" id="MobiDB-lite"/>
    </source>
</evidence>
<evidence type="ECO:0000313" key="5">
    <source>
        <dbReference type="EMBL" id="KAK9809066.1"/>
    </source>
</evidence>
<dbReference type="GO" id="GO:0005737">
    <property type="term" value="C:cytoplasm"/>
    <property type="evidence" value="ECO:0007669"/>
    <property type="project" value="TreeGrafter"/>
</dbReference>
<evidence type="ECO:0000256" key="2">
    <source>
        <dbReference type="ARBA" id="ARBA00023315"/>
    </source>
</evidence>
<dbReference type="InterPro" id="IPR000182">
    <property type="entry name" value="GNAT_dom"/>
</dbReference>
<evidence type="ECO:0000259" key="4">
    <source>
        <dbReference type="Pfam" id="PF13673"/>
    </source>
</evidence>
<reference evidence="5 6" key="1">
    <citation type="journal article" date="2024" name="Nat. Commun.">
        <title>Phylogenomics reveals the evolutionary origins of lichenization in chlorophyte algae.</title>
        <authorList>
            <person name="Puginier C."/>
            <person name="Libourel C."/>
            <person name="Otte J."/>
            <person name="Skaloud P."/>
            <person name="Haon M."/>
            <person name="Grisel S."/>
            <person name="Petersen M."/>
            <person name="Berrin J.G."/>
            <person name="Delaux P.M."/>
            <person name="Dal Grande F."/>
            <person name="Keller J."/>
        </authorList>
    </citation>
    <scope>NUCLEOTIDE SEQUENCE [LARGE SCALE GENOMIC DNA]</scope>
    <source>
        <strain evidence="5 6">SAG 2043</strain>
    </source>
</reference>
<dbReference type="GO" id="GO:0008080">
    <property type="term" value="F:N-acetyltransferase activity"/>
    <property type="evidence" value="ECO:0007669"/>
    <property type="project" value="InterPro"/>
</dbReference>
<sequence length="220" mass="24434">MCRATPRGRPGNRHHQCLLLKCQARGFLWLRGPKTQKQLKVTYSSNKALLEPQQVAQLWDAAGVMQPNNARLIQTALQHSFSVEAAWVEAEASNSGQHALTPAASGKVLVGLARTISDGAFAALVTDITVHPAFREQGIGRNLIKRLVKDTLRQGPTSFAAFAPPHRRMFFWKCSFRWNGAFKVMKYTAFDNTLAEESAGQHVQQAGRSPTRSRLQRPDC</sequence>
<feature type="region of interest" description="Disordered" evidence="3">
    <location>
        <begin position="198"/>
        <end position="220"/>
    </location>
</feature>
<protein>
    <recommendedName>
        <fullName evidence="4">N-acetyltransferase domain-containing protein</fullName>
    </recommendedName>
</protein>
<dbReference type="Proteomes" id="UP001489004">
    <property type="component" value="Unassembled WGS sequence"/>
</dbReference>
<evidence type="ECO:0000313" key="6">
    <source>
        <dbReference type="Proteomes" id="UP001489004"/>
    </source>
</evidence>
<dbReference type="InterPro" id="IPR045039">
    <property type="entry name" value="NSI-like"/>
</dbReference>
<dbReference type="CDD" id="cd04301">
    <property type="entry name" value="NAT_SF"/>
    <property type="match status" value="1"/>
</dbReference>
<keyword evidence="6" id="KW-1185">Reference proteome</keyword>
<comment type="caution">
    <text evidence="5">The sequence shown here is derived from an EMBL/GenBank/DDBJ whole genome shotgun (WGS) entry which is preliminary data.</text>
</comment>
<proteinExistence type="predicted"/>
<evidence type="ECO:0000256" key="1">
    <source>
        <dbReference type="ARBA" id="ARBA00022679"/>
    </source>
</evidence>
<dbReference type="Pfam" id="PF13673">
    <property type="entry name" value="Acetyltransf_10"/>
    <property type="match status" value="1"/>
</dbReference>
<dbReference type="InterPro" id="IPR016181">
    <property type="entry name" value="Acyl_CoA_acyltransferase"/>
</dbReference>
<feature type="domain" description="N-acetyltransferase" evidence="4">
    <location>
        <begin position="81"/>
        <end position="177"/>
    </location>
</feature>
<dbReference type="SUPFAM" id="SSF55729">
    <property type="entry name" value="Acyl-CoA N-acyltransferases (Nat)"/>
    <property type="match status" value="1"/>
</dbReference>